<dbReference type="EMBL" id="NOXF01000004">
    <property type="protein sequence ID" value="PEQ24753.1"/>
    <property type="molecule type" value="Genomic_DNA"/>
</dbReference>
<accession>A7VUI2</accession>
<evidence type="ECO:0000313" key="4">
    <source>
        <dbReference type="EMBL" id="PEQ24753.1"/>
    </source>
</evidence>
<reference evidence="3 5" key="2">
    <citation type="submission" date="2007-08" db="EMBL/GenBank/DDBJ databases">
        <authorList>
            <person name="Fulton L."/>
            <person name="Clifton S."/>
            <person name="Fulton B."/>
            <person name="Xu J."/>
            <person name="Minx P."/>
            <person name="Pepin K.H."/>
            <person name="Johnson M."/>
            <person name="Thiruvilangam P."/>
            <person name="Bhonagiri V."/>
            <person name="Nash W.E."/>
            <person name="Wang C."/>
            <person name="Mardis E.R."/>
            <person name="Wilson R.K."/>
        </authorList>
    </citation>
    <scope>NUCLEOTIDE SEQUENCE [LARGE SCALE GENOMIC DNA]</scope>
    <source>
        <strain evidence="3 5">DSM 753</strain>
    </source>
</reference>
<dbReference type="OrthoDB" id="9815264at2"/>
<name>A7VUI2_9FIRM</name>
<dbReference type="Gene3D" id="3.50.30.10">
    <property type="entry name" value="Phosphohistidine domain"/>
    <property type="match status" value="1"/>
</dbReference>
<gene>
    <name evidence="4" type="ORF">CH238_07275</name>
    <name evidence="3" type="ORF">CLOLEP_02228</name>
</gene>
<dbReference type="InterPro" id="IPR002840">
    <property type="entry name" value="PMDh-S-like_dom"/>
</dbReference>
<dbReference type="AlphaFoldDB" id="A7VUI2"/>
<dbReference type="EMBL" id="ABCB02000019">
    <property type="protein sequence ID" value="EDO60632.1"/>
    <property type="molecule type" value="Genomic_DNA"/>
</dbReference>
<dbReference type="SUPFAM" id="SSF52016">
    <property type="entry name" value="LeuD/IlvD-like"/>
    <property type="match status" value="1"/>
</dbReference>
<keyword evidence="1" id="KW-0456">Lyase</keyword>
<sequence>MKKTIIKARCISPGVAEGEALVSKSRISFWGGADVMKGIFTERGHELENCSFKDKILVFQSTKGSSGTSGMLKWSKINGVAPRAFINSDLDALAVLSCVACKFPMVAEPEEDVFSIIKTGDWVKVDATNGIIEVTHKE</sequence>
<organism evidence="3 5">
    <name type="scientific">[Clostridium] leptum DSM 753</name>
    <dbReference type="NCBI Taxonomy" id="428125"/>
    <lineage>
        <taxon>Bacteria</taxon>
        <taxon>Bacillati</taxon>
        <taxon>Bacillota</taxon>
        <taxon>Clostridia</taxon>
        <taxon>Eubacteriales</taxon>
        <taxon>Oscillospiraceae</taxon>
        <taxon>Oscillospiraceae incertae sedis</taxon>
    </lineage>
</organism>
<dbReference type="GO" id="GO:0016829">
    <property type="term" value="F:lyase activity"/>
    <property type="evidence" value="ECO:0007669"/>
    <property type="project" value="UniProtKB-KW"/>
</dbReference>
<dbReference type="HOGENOM" id="CLU_141583_2_0_9"/>
<dbReference type="PIRSF" id="PIRSF004966">
    <property type="entry name" value="UCP004966"/>
    <property type="match status" value="1"/>
</dbReference>
<keyword evidence="6" id="KW-1185">Reference proteome</keyword>
<protein>
    <submittedName>
        <fullName evidence="4">DUF126 domain-containing protein</fullName>
    </submittedName>
</protein>
<dbReference type="Proteomes" id="UP000003490">
    <property type="component" value="Unassembled WGS sequence"/>
</dbReference>
<evidence type="ECO:0000313" key="3">
    <source>
        <dbReference type="EMBL" id="EDO60632.1"/>
    </source>
</evidence>
<feature type="domain" description="Phosphomevalonate dehydratase small subunit-like" evidence="2">
    <location>
        <begin position="27"/>
        <end position="106"/>
    </location>
</feature>
<evidence type="ECO:0000259" key="2">
    <source>
        <dbReference type="Pfam" id="PF01989"/>
    </source>
</evidence>
<reference evidence="3 5" key="1">
    <citation type="submission" date="2007-08" db="EMBL/GenBank/DDBJ databases">
        <title>Draft genome sequence of Clostridium leptum (DSM 753).</title>
        <authorList>
            <person name="Sudarsanam P."/>
            <person name="Ley R."/>
            <person name="Guruge J."/>
            <person name="Turnbaugh P.J."/>
            <person name="Mahowald M."/>
            <person name="Liep D."/>
            <person name="Gordon J."/>
        </authorList>
    </citation>
    <scope>NUCLEOTIDE SEQUENCE [LARGE SCALE GENOMIC DNA]</scope>
    <source>
        <strain evidence="3 5">DSM 753</strain>
    </source>
</reference>
<dbReference type="eggNOG" id="COG1786">
    <property type="taxonomic scope" value="Bacteria"/>
</dbReference>
<dbReference type="Pfam" id="PF01989">
    <property type="entry name" value="AcnX_swivel_put"/>
    <property type="match status" value="1"/>
</dbReference>
<evidence type="ECO:0000313" key="6">
    <source>
        <dbReference type="Proteomes" id="UP000220611"/>
    </source>
</evidence>
<dbReference type="Proteomes" id="UP000220611">
    <property type="component" value="Unassembled WGS sequence"/>
</dbReference>
<evidence type="ECO:0000256" key="1">
    <source>
        <dbReference type="ARBA" id="ARBA00023239"/>
    </source>
</evidence>
<reference evidence="4 6" key="3">
    <citation type="submission" date="2017-07" db="EMBL/GenBank/DDBJ databases">
        <title>Prevalence of linear plasmids in Cutibacterium (Propionibacterium) acnes isolates obtained from prostatic tissue.</title>
        <authorList>
            <person name="Davidsson S."/>
            <person name="Carlsson J."/>
            <person name="Molling P."/>
            <person name="Andren O."/>
            <person name="Andersson S.-O."/>
            <person name="Brzuszkiewicz E."/>
            <person name="Poehlein A."/>
            <person name="Al-Zeer M."/>
            <person name="Brinkmann V."/>
            <person name="Scavenius C."/>
            <person name="Nazipi S."/>
            <person name="Soderquist B."/>
            <person name="Bruggemann H."/>
        </authorList>
    </citation>
    <scope>NUCLEOTIDE SEQUENCE [LARGE SCALE GENOMIC DNA]</scope>
    <source>
        <strain evidence="4 6">DSM 753</strain>
    </source>
</reference>
<proteinExistence type="predicted"/>
<dbReference type="InterPro" id="IPR012016">
    <property type="entry name" value="PMDh-S-like"/>
</dbReference>
<evidence type="ECO:0000313" key="5">
    <source>
        <dbReference type="Proteomes" id="UP000003490"/>
    </source>
</evidence>
<comment type="caution">
    <text evidence="3">The sequence shown here is derived from an EMBL/GenBank/DDBJ whole genome shotgun (WGS) entry which is preliminary data.</text>
</comment>